<dbReference type="InterPro" id="IPR008965">
    <property type="entry name" value="CBM2/CBM3_carb-bd_dom_sf"/>
</dbReference>
<dbReference type="OrthoDB" id="3297112at2"/>
<dbReference type="InterPro" id="IPR001919">
    <property type="entry name" value="CBD2"/>
</dbReference>
<accession>U5VRL6</accession>
<dbReference type="RefSeq" id="WP_023358993.1">
    <property type="nucleotide sequence ID" value="NC_022657.1"/>
</dbReference>
<evidence type="ECO:0000256" key="1">
    <source>
        <dbReference type="SAM" id="MobiDB-lite"/>
    </source>
</evidence>
<dbReference type="Pfam" id="PF00553">
    <property type="entry name" value="CBM_2"/>
    <property type="match status" value="1"/>
</dbReference>
<reference evidence="3 4" key="1">
    <citation type="journal article" date="2014" name="J. Biotechnol.">
        <title>Complete genome sequence of the actinobacterium Actinoplanes friuliensis HAG 010964, producer of the lipopeptide antibiotic friulimycin.</title>
        <authorList>
            <person name="Ruckert C."/>
            <person name="Szczepanowski R."/>
            <person name="Albersmeier A."/>
            <person name="Goesmann A."/>
            <person name="Fischer N."/>
            <person name="Steinkamper A."/>
            <person name="Puhler A."/>
            <person name="Biener R."/>
            <person name="Schwartz D."/>
            <person name="Kalinowski J."/>
        </authorList>
    </citation>
    <scope>NUCLEOTIDE SEQUENCE [LARGE SCALE GENOMIC DNA]</scope>
    <source>
        <strain evidence="3 4">DSM 7358</strain>
    </source>
</reference>
<dbReference type="GO" id="GO:0030247">
    <property type="term" value="F:polysaccharide binding"/>
    <property type="evidence" value="ECO:0007669"/>
    <property type="project" value="UniProtKB-UniRule"/>
</dbReference>
<dbReference type="Proteomes" id="UP000017746">
    <property type="component" value="Chromosome"/>
</dbReference>
<sequence>MSAKHSTAFPLRRYGFIAGAATLLVVLVAWVAVRAVGPVSQDNRTPLMMQPTIPVGDTSFAPSPSASPSPSLSPSRSPSPRSSPSPSRSRSASASASASVSVSASDSASPKPTPARTTSTPVPASLSARYQVGAGWDRGFVGWVQITNTGQTAATWTVKISYPSRAGVRITNVWNAQRDGSSFTGGPLAPGASASFGFEATKQVRDKISPTACTINGAPCRMS</sequence>
<evidence type="ECO:0000313" key="4">
    <source>
        <dbReference type="Proteomes" id="UP000017746"/>
    </source>
</evidence>
<evidence type="ECO:0000313" key="3">
    <source>
        <dbReference type="EMBL" id="AGZ39462.1"/>
    </source>
</evidence>
<dbReference type="InterPro" id="IPR012291">
    <property type="entry name" value="CBM2_carb-bd_dom_sf"/>
</dbReference>
<dbReference type="SMART" id="SM00637">
    <property type="entry name" value="CBD_II"/>
    <property type="match status" value="1"/>
</dbReference>
<protein>
    <submittedName>
        <fullName evidence="3">Glycoside hydrolase</fullName>
    </submittedName>
</protein>
<dbReference type="Gene3D" id="2.60.40.290">
    <property type="match status" value="1"/>
</dbReference>
<dbReference type="HOGENOM" id="CLU_1238034_0_0_11"/>
<evidence type="ECO:0000259" key="2">
    <source>
        <dbReference type="PROSITE" id="PS51173"/>
    </source>
</evidence>
<dbReference type="EMBL" id="CP006272">
    <property type="protein sequence ID" value="AGZ39462.1"/>
    <property type="molecule type" value="Genomic_DNA"/>
</dbReference>
<keyword evidence="3" id="KW-0378">Hydrolase</keyword>
<dbReference type="SUPFAM" id="SSF49384">
    <property type="entry name" value="Carbohydrate-binding domain"/>
    <property type="match status" value="1"/>
</dbReference>
<dbReference type="STRING" id="1246995.AFR_05865"/>
<dbReference type="PROSITE" id="PS51173">
    <property type="entry name" value="CBM2"/>
    <property type="match status" value="1"/>
</dbReference>
<feature type="compositionally biased region" description="Low complexity" evidence="1">
    <location>
        <begin position="61"/>
        <end position="110"/>
    </location>
</feature>
<organism evidence="3 4">
    <name type="scientific">Actinoplanes friuliensis DSM 7358</name>
    <dbReference type="NCBI Taxonomy" id="1246995"/>
    <lineage>
        <taxon>Bacteria</taxon>
        <taxon>Bacillati</taxon>
        <taxon>Actinomycetota</taxon>
        <taxon>Actinomycetes</taxon>
        <taxon>Micromonosporales</taxon>
        <taxon>Micromonosporaceae</taxon>
        <taxon>Actinoplanes</taxon>
    </lineage>
</organism>
<dbReference type="eggNOG" id="COG5297">
    <property type="taxonomic scope" value="Bacteria"/>
</dbReference>
<dbReference type="PATRIC" id="fig|1246995.3.peg.1191"/>
<gene>
    <name evidence="3" type="ORF">AFR_05865</name>
</gene>
<proteinExistence type="predicted"/>
<dbReference type="KEGG" id="afs:AFR_05865"/>
<name>U5VRL6_9ACTN</name>
<dbReference type="AlphaFoldDB" id="U5VRL6"/>
<keyword evidence="4" id="KW-1185">Reference proteome</keyword>
<dbReference type="GO" id="GO:0004553">
    <property type="term" value="F:hydrolase activity, hydrolyzing O-glycosyl compounds"/>
    <property type="evidence" value="ECO:0007669"/>
    <property type="project" value="InterPro"/>
</dbReference>
<feature type="region of interest" description="Disordered" evidence="1">
    <location>
        <begin position="41"/>
        <end position="122"/>
    </location>
</feature>
<dbReference type="GO" id="GO:0005975">
    <property type="term" value="P:carbohydrate metabolic process"/>
    <property type="evidence" value="ECO:0007669"/>
    <property type="project" value="InterPro"/>
</dbReference>
<feature type="domain" description="CBM2" evidence="2">
    <location>
        <begin position="119"/>
        <end position="223"/>
    </location>
</feature>